<protein>
    <submittedName>
        <fullName evidence="1">OsmC family protein</fullName>
        <ecNumber evidence="1">1.11.1.-</ecNumber>
    </submittedName>
</protein>
<reference evidence="1 2" key="1">
    <citation type="submission" date="2024-09" db="EMBL/GenBank/DDBJ databases">
        <authorList>
            <person name="Sun Q."/>
            <person name="Mori K."/>
        </authorList>
    </citation>
    <scope>NUCLEOTIDE SEQUENCE [LARGE SCALE GENOMIC DNA]</scope>
    <source>
        <strain evidence="1 2">ATCC 51285</strain>
    </source>
</reference>
<dbReference type="PANTHER" id="PTHR35368:SF1">
    <property type="entry name" value="HYDROPEROXIDE REDUCTASE"/>
    <property type="match status" value="1"/>
</dbReference>
<dbReference type="RefSeq" id="WP_027313423.1">
    <property type="nucleotide sequence ID" value="NZ_JBHLZN010000001.1"/>
</dbReference>
<evidence type="ECO:0000313" key="1">
    <source>
        <dbReference type="EMBL" id="MFB9884944.1"/>
    </source>
</evidence>
<sequence length="143" mass="15773">MNKTLSIHAKLNEHFLIQTDIRGHHLSIDQPQSAGGQDEGVSPLEMFLFTLAGCIGSIARIMAMQQRLNLRGMSIEVSGDYDPAGLLGKATDQRMGFQQLFIQAQLDCDLSPVEQAAFFDQVCARCPVHDNIQYSTAISHNLL</sequence>
<evidence type="ECO:0000313" key="2">
    <source>
        <dbReference type="Proteomes" id="UP001589628"/>
    </source>
</evidence>
<dbReference type="GO" id="GO:0004601">
    <property type="term" value="F:peroxidase activity"/>
    <property type="evidence" value="ECO:0007669"/>
    <property type="project" value="UniProtKB-KW"/>
</dbReference>
<dbReference type="SUPFAM" id="SSF82784">
    <property type="entry name" value="OsmC-like"/>
    <property type="match status" value="1"/>
</dbReference>
<dbReference type="EMBL" id="JBHLZN010000001">
    <property type="protein sequence ID" value="MFB9884944.1"/>
    <property type="molecule type" value="Genomic_DNA"/>
</dbReference>
<gene>
    <name evidence="1" type="ORF">ACFFLH_00785</name>
</gene>
<keyword evidence="1" id="KW-0575">Peroxidase</keyword>
<dbReference type="InterPro" id="IPR015946">
    <property type="entry name" value="KH_dom-like_a/b"/>
</dbReference>
<dbReference type="EC" id="1.11.1.-" evidence="1"/>
<dbReference type="Proteomes" id="UP001589628">
    <property type="component" value="Unassembled WGS sequence"/>
</dbReference>
<dbReference type="Gene3D" id="3.30.300.20">
    <property type="match status" value="1"/>
</dbReference>
<dbReference type="InterPro" id="IPR036102">
    <property type="entry name" value="OsmC/Ohrsf"/>
</dbReference>
<organism evidence="1 2">
    <name type="scientific">Balneatrix alpica</name>
    <dbReference type="NCBI Taxonomy" id="75684"/>
    <lineage>
        <taxon>Bacteria</taxon>
        <taxon>Pseudomonadati</taxon>
        <taxon>Pseudomonadota</taxon>
        <taxon>Gammaproteobacteria</taxon>
        <taxon>Oceanospirillales</taxon>
        <taxon>Balneatrichaceae</taxon>
        <taxon>Balneatrix</taxon>
    </lineage>
</organism>
<comment type="caution">
    <text evidence="1">The sequence shown here is derived from an EMBL/GenBank/DDBJ whole genome shotgun (WGS) entry which is preliminary data.</text>
</comment>
<keyword evidence="2" id="KW-1185">Reference proteome</keyword>
<accession>A0ABV5Z8T9</accession>
<keyword evidence="1" id="KW-0560">Oxidoreductase</keyword>
<name>A0ABV5Z8T9_9GAMM</name>
<dbReference type="InterPro" id="IPR052924">
    <property type="entry name" value="OsmC/Ohr_hydroprdx_reductase"/>
</dbReference>
<dbReference type="PANTHER" id="PTHR35368">
    <property type="entry name" value="HYDROPEROXIDE REDUCTASE"/>
    <property type="match status" value="1"/>
</dbReference>
<dbReference type="InterPro" id="IPR003718">
    <property type="entry name" value="OsmC/Ohr_fam"/>
</dbReference>
<proteinExistence type="predicted"/>
<dbReference type="Pfam" id="PF02566">
    <property type="entry name" value="OsmC"/>
    <property type="match status" value="1"/>
</dbReference>